<evidence type="ECO:0008006" key="5">
    <source>
        <dbReference type="Google" id="ProtNLM"/>
    </source>
</evidence>
<dbReference type="SUPFAM" id="SSF48452">
    <property type="entry name" value="TPR-like"/>
    <property type="match status" value="1"/>
</dbReference>
<evidence type="ECO:0000256" key="1">
    <source>
        <dbReference type="ARBA" id="ARBA00022803"/>
    </source>
</evidence>
<dbReference type="GO" id="GO:0101031">
    <property type="term" value="C:protein folding chaperone complex"/>
    <property type="evidence" value="ECO:0007669"/>
    <property type="project" value="TreeGrafter"/>
</dbReference>
<dbReference type="InterPro" id="IPR051966">
    <property type="entry name" value="RPAP3"/>
</dbReference>
<reference evidence="3" key="1">
    <citation type="submission" date="2023-08" db="EMBL/GenBank/DDBJ databases">
        <authorList>
            <person name="Audoor S."/>
            <person name="Bilcke G."/>
        </authorList>
    </citation>
    <scope>NUCLEOTIDE SEQUENCE</scope>
</reference>
<dbReference type="InterPro" id="IPR011990">
    <property type="entry name" value="TPR-like_helical_dom_sf"/>
</dbReference>
<proteinExistence type="predicted"/>
<comment type="caution">
    <text evidence="3">The sequence shown here is derived from an EMBL/GenBank/DDBJ whole genome shotgun (WGS) entry which is preliminary data.</text>
</comment>
<dbReference type="Gene3D" id="1.25.40.10">
    <property type="entry name" value="Tetratricopeptide repeat domain"/>
    <property type="match status" value="1"/>
</dbReference>
<dbReference type="EMBL" id="CAKOGP040002114">
    <property type="protein sequence ID" value="CAJ1962641.1"/>
    <property type="molecule type" value="Genomic_DNA"/>
</dbReference>
<dbReference type="Proteomes" id="UP001295423">
    <property type="component" value="Unassembled WGS sequence"/>
</dbReference>
<evidence type="ECO:0000256" key="2">
    <source>
        <dbReference type="SAM" id="MobiDB-lite"/>
    </source>
</evidence>
<name>A0AAD2G4Q6_9STRA</name>
<dbReference type="PANTHER" id="PTHR46423">
    <property type="entry name" value="RNA POLYMERASE II-ASSOCIATED PROTEIN 3"/>
    <property type="match status" value="1"/>
</dbReference>
<dbReference type="PANTHER" id="PTHR46423:SF1">
    <property type="entry name" value="RNA POLYMERASE II-ASSOCIATED PROTEIN 3"/>
    <property type="match status" value="1"/>
</dbReference>
<evidence type="ECO:0000313" key="3">
    <source>
        <dbReference type="EMBL" id="CAJ1962641.1"/>
    </source>
</evidence>
<accession>A0AAD2G4Q6</accession>
<gene>
    <name evidence="3" type="ORF">CYCCA115_LOCUS19783</name>
</gene>
<feature type="compositionally biased region" description="Polar residues" evidence="2">
    <location>
        <begin position="1"/>
        <end position="12"/>
    </location>
</feature>
<protein>
    <recommendedName>
        <fullName evidence="5">RNA-polymerase II-associated protein 3-like C-terminal domain-containing protein</fullName>
    </recommendedName>
</protein>
<feature type="compositionally biased region" description="Acidic residues" evidence="2">
    <location>
        <begin position="19"/>
        <end position="28"/>
    </location>
</feature>
<sequence length="386" mass="41966">MIRGGSDSQQGMGNADVENVSESESDEISDSKINKNVELATKLRLQGKECHDEGEFKKAGELFQQAADALEQIDQKEHIDEYATCRLHQALCQLKEKRFDLCVEACASILQDDSSNASNSEILQAVSPYIRARAYHRRAKAKLALEDRSGAMQDARSAAFLGDSRGVALYGQLMREPTIQSDGQSIVQASNGHNPNSSANRAMFESLLQSNKLSPSSPSPVSDFSPASLLMGSGGNNLAQALGSDSGSSLAQSVIKSLSKRLDDENTHSTICNYLKKTNKSQLRQLLAMGGMSEVIQDSQMDRIVSICHGVTPKAIKRVVKATKGAVYSIKLLRRTMQVINKYKTVFVGLIILQWTKSALFRPTPIDKAATKVTKKVIDAAVNAAK</sequence>
<evidence type="ECO:0000313" key="4">
    <source>
        <dbReference type="Proteomes" id="UP001295423"/>
    </source>
</evidence>
<feature type="region of interest" description="Disordered" evidence="2">
    <location>
        <begin position="1"/>
        <end position="32"/>
    </location>
</feature>
<organism evidence="3 4">
    <name type="scientific">Cylindrotheca closterium</name>
    <dbReference type="NCBI Taxonomy" id="2856"/>
    <lineage>
        <taxon>Eukaryota</taxon>
        <taxon>Sar</taxon>
        <taxon>Stramenopiles</taxon>
        <taxon>Ochrophyta</taxon>
        <taxon>Bacillariophyta</taxon>
        <taxon>Bacillariophyceae</taxon>
        <taxon>Bacillariophycidae</taxon>
        <taxon>Bacillariales</taxon>
        <taxon>Bacillariaceae</taxon>
        <taxon>Cylindrotheca</taxon>
    </lineage>
</organism>
<keyword evidence="1" id="KW-0802">TPR repeat</keyword>
<dbReference type="AlphaFoldDB" id="A0AAD2G4Q6"/>
<keyword evidence="4" id="KW-1185">Reference proteome</keyword>